<evidence type="ECO:0000313" key="2">
    <source>
        <dbReference type="EMBL" id="KDQ33454.1"/>
    </source>
</evidence>
<dbReference type="OrthoDB" id="3199068at2759"/>
<evidence type="ECO:0000313" key="3">
    <source>
        <dbReference type="Proteomes" id="UP000027073"/>
    </source>
</evidence>
<dbReference type="VEuPathDB" id="FungiDB:PLEOSDRAFT_1080682"/>
<feature type="compositionally biased region" description="Low complexity" evidence="1">
    <location>
        <begin position="231"/>
        <end position="243"/>
    </location>
</feature>
<name>A0A067NZY4_PLEO1</name>
<feature type="region of interest" description="Disordered" evidence="1">
    <location>
        <begin position="325"/>
        <end position="376"/>
    </location>
</feature>
<protein>
    <submittedName>
        <fullName evidence="2">Uncharacterized protein</fullName>
    </submittedName>
</protein>
<accession>A0A067NZY4</accession>
<dbReference type="InParanoid" id="A0A067NZY4"/>
<evidence type="ECO:0000256" key="1">
    <source>
        <dbReference type="SAM" id="MobiDB-lite"/>
    </source>
</evidence>
<proteinExistence type="predicted"/>
<feature type="region of interest" description="Disordered" evidence="1">
    <location>
        <begin position="230"/>
        <end position="312"/>
    </location>
</feature>
<dbReference type="EMBL" id="KL198004">
    <property type="protein sequence ID" value="KDQ33454.1"/>
    <property type="molecule type" value="Genomic_DNA"/>
</dbReference>
<sequence length="406" mass="44215">MVLRHNAKYFLHHIDFVVDEELFRIPSVDSFTRHSLVLGPRIRAGEKQIDLTGSVSAREFEQFLEILLPLQVTSWAKHSITQWCLVLKLANIWQIEPLRKVAIQKIGWDDSIAHIEQGHQYHVAQWVELGYTSFLQRAAPLTIAEAERLGWPVALRICHLREEQAGAKAAGTHRHGDFAARIGDVFADELKRIRDVCTWLSSEPEGITAGPATMVIARALRPMPIRTMKQSVPKAPKVPAVSPDSTAPPVRCASSTPQPFTFNFKSPAPLVQSDTPSSFGGPPAAPVSALRRRDGEAAQRAGSLVNPPVDHAPCAPQASLPFPLVNSAPAGPKPATSQAPPVASAAVESKCPDAHANPDPPRKKARPDQTNTPPVAASTLSAKMIAEAADIRKVLAWYNGDLDTQW</sequence>
<dbReference type="HOGENOM" id="CLU_678129_0_0_1"/>
<reference evidence="3" key="1">
    <citation type="journal article" date="2014" name="Proc. Natl. Acad. Sci. U.S.A.">
        <title>Extensive sampling of basidiomycete genomes demonstrates inadequacy of the white-rot/brown-rot paradigm for wood decay fungi.</title>
        <authorList>
            <person name="Riley R."/>
            <person name="Salamov A.A."/>
            <person name="Brown D.W."/>
            <person name="Nagy L.G."/>
            <person name="Floudas D."/>
            <person name="Held B.W."/>
            <person name="Levasseur A."/>
            <person name="Lombard V."/>
            <person name="Morin E."/>
            <person name="Otillar R."/>
            <person name="Lindquist E.A."/>
            <person name="Sun H."/>
            <person name="LaButti K.M."/>
            <person name="Schmutz J."/>
            <person name="Jabbour D."/>
            <person name="Luo H."/>
            <person name="Baker S.E."/>
            <person name="Pisabarro A.G."/>
            <person name="Walton J.D."/>
            <person name="Blanchette R.A."/>
            <person name="Henrissat B."/>
            <person name="Martin F."/>
            <person name="Cullen D."/>
            <person name="Hibbett D.S."/>
            <person name="Grigoriev I.V."/>
        </authorList>
    </citation>
    <scope>NUCLEOTIDE SEQUENCE [LARGE SCALE GENOMIC DNA]</scope>
    <source>
        <strain evidence="3">PC15</strain>
    </source>
</reference>
<organism evidence="2 3">
    <name type="scientific">Pleurotus ostreatus (strain PC15)</name>
    <name type="common">Oyster mushroom</name>
    <dbReference type="NCBI Taxonomy" id="1137138"/>
    <lineage>
        <taxon>Eukaryota</taxon>
        <taxon>Fungi</taxon>
        <taxon>Dikarya</taxon>
        <taxon>Basidiomycota</taxon>
        <taxon>Agaricomycotina</taxon>
        <taxon>Agaricomycetes</taxon>
        <taxon>Agaricomycetidae</taxon>
        <taxon>Agaricales</taxon>
        <taxon>Pleurotineae</taxon>
        <taxon>Pleurotaceae</taxon>
        <taxon>Pleurotus</taxon>
    </lineage>
</organism>
<dbReference type="AlphaFoldDB" id="A0A067NZY4"/>
<dbReference type="Proteomes" id="UP000027073">
    <property type="component" value="Unassembled WGS sequence"/>
</dbReference>
<feature type="compositionally biased region" description="Polar residues" evidence="1">
    <location>
        <begin position="253"/>
        <end position="264"/>
    </location>
</feature>
<gene>
    <name evidence="2" type="ORF">PLEOSDRAFT_1080682</name>
</gene>